<proteinExistence type="predicted"/>
<protein>
    <submittedName>
        <fullName evidence="2">Uncharacterized protein</fullName>
    </submittedName>
</protein>
<evidence type="ECO:0000313" key="4">
    <source>
        <dbReference type="Proteomes" id="UP000266196"/>
    </source>
</evidence>
<dbReference type="EMBL" id="QUTF01000238">
    <property type="protein sequence ID" value="RHZ42894.1"/>
    <property type="molecule type" value="Genomic_DNA"/>
</dbReference>
<reference evidence="4 5" key="1">
    <citation type="submission" date="2018-08" db="EMBL/GenBank/DDBJ databases">
        <title>Aphanomyces genome sequencing and annotation.</title>
        <authorList>
            <person name="Minardi D."/>
            <person name="Oidtmann B."/>
            <person name="Van Der Giezen M."/>
            <person name="Studholme D.J."/>
        </authorList>
    </citation>
    <scope>NUCLEOTIDE SEQUENCE [LARGE SCALE GENOMIC DNA]</scope>
    <source>
        <strain evidence="2 4">197901</strain>
        <strain evidence="3 5">FDL457</strain>
    </source>
</reference>
<keyword evidence="1" id="KW-0472">Membrane</keyword>
<organism evidence="2 4">
    <name type="scientific">Aphanomyces astaci</name>
    <name type="common">Crayfish plague agent</name>
    <dbReference type="NCBI Taxonomy" id="112090"/>
    <lineage>
        <taxon>Eukaryota</taxon>
        <taxon>Sar</taxon>
        <taxon>Stramenopiles</taxon>
        <taxon>Oomycota</taxon>
        <taxon>Saprolegniomycetes</taxon>
        <taxon>Saprolegniales</taxon>
        <taxon>Verrucalvaceae</taxon>
        <taxon>Aphanomyces</taxon>
    </lineage>
</organism>
<evidence type="ECO:0000313" key="2">
    <source>
        <dbReference type="EMBL" id="RHY92268.1"/>
    </source>
</evidence>
<name>A0A397ENQ3_APHAT</name>
<comment type="caution">
    <text evidence="2">The sequence shown here is derived from an EMBL/GenBank/DDBJ whole genome shotgun (WGS) entry which is preliminary data.</text>
</comment>
<keyword evidence="1" id="KW-1133">Transmembrane helix</keyword>
<evidence type="ECO:0000256" key="1">
    <source>
        <dbReference type="SAM" id="Phobius"/>
    </source>
</evidence>
<evidence type="ECO:0000313" key="3">
    <source>
        <dbReference type="EMBL" id="RHZ42894.1"/>
    </source>
</evidence>
<dbReference type="EMBL" id="QUTE01017645">
    <property type="protein sequence ID" value="RHY92268.1"/>
    <property type="molecule type" value="Genomic_DNA"/>
</dbReference>
<dbReference type="Proteomes" id="UP000266196">
    <property type="component" value="Unassembled WGS sequence"/>
</dbReference>
<dbReference type="AlphaFoldDB" id="A0A397ENQ3"/>
<accession>A0A397ENQ3</accession>
<dbReference type="Proteomes" id="UP000286510">
    <property type="component" value="Unassembled WGS sequence"/>
</dbReference>
<evidence type="ECO:0000313" key="5">
    <source>
        <dbReference type="Proteomes" id="UP000286510"/>
    </source>
</evidence>
<keyword evidence="1" id="KW-0812">Transmembrane</keyword>
<sequence>MAGGTTIGATAVSKTVTKATAALIVGIFMVRLALLLVSPQDVWTVSVPIPHSKLLVEKAFLPFMRTYATVKVTPVTHLYLCR</sequence>
<gene>
    <name evidence="3" type="ORF">DYB26_016484</name>
    <name evidence="2" type="ORF">DYB31_016514</name>
</gene>
<feature type="transmembrane region" description="Helical" evidence="1">
    <location>
        <begin position="19"/>
        <end position="37"/>
    </location>
</feature>